<dbReference type="Pfam" id="PF03780">
    <property type="entry name" value="Asp23"/>
    <property type="match status" value="1"/>
</dbReference>
<dbReference type="PANTHER" id="PTHR34297:SF1">
    <property type="entry name" value="ASP23_GLS24 FAMILY ENVELOPE STRESS RESPONSE PROTEIN"/>
    <property type="match status" value="1"/>
</dbReference>
<organism evidence="2 3">
    <name type="scientific">Filibacter tadaridae</name>
    <dbReference type="NCBI Taxonomy" id="2483811"/>
    <lineage>
        <taxon>Bacteria</taxon>
        <taxon>Bacillati</taxon>
        <taxon>Bacillota</taxon>
        <taxon>Bacilli</taxon>
        <taxon>Bacillales</taxon>
        <taxon>Caryophanaceae</taxon>
        <taxon>Filibacter</taxon>
    </lineage>
</organism>
<dbReference type="PANTHER" id="PTHR34297">
    <property type="entry name" value="HYPOTHETICAL CYTOSOLIC PROTEIN-RELATED"/>
    <property type="match status" value="1"/>
</dbReference>
<dbReference type="RefSeq" id="WP_124071438.1">
    <property type="nucleotide sequence ID" value="NZ_CBCRXF010000002.1"/>
</dbReference>
<comment type="similarity">
    <text evidence="1">Belongs to the asp23 family.</text>
</comment>
<sequence length="133" mass="14487">MSDKTMPSFVGMAPSGDVELGRVQLAPEVLEVIIGIATTEVAGVANTRGNFATGVAEKFGKVMHGKGVKTEWSEEGLTIDVYCVIEYGYSVPEVAKEIQEQIRHSIFHMTSLETKEVNIHITGIQFEAETDTI</sequence>
<reference evidence="2 3" key="1">
    <citation type="submission" date="2018-11" db="EMBL/GenBank/DDBJ databases">
        <authorList>
            <person name="Criscuolo A."/>
        </authorList>
    </citation>
    <scope>NUCLEOTIDE SEQUENCE [LARGE SCALE GENOMIC DNA]</scope>
    <source>
        <strain evidence="2">ATB-66</strain>
    </source>
</reference>
<keyword evidence="3" id="KW-1185">Reference proteome</keyword>
<dbReference type="OrthoDB" id="9793465at2"/>
<proteinExistence type="inferred from homology"/>
<dbReference type="EMBL" id="UXAV01000044">
    <property type="protein sequence ID" value="VDC32399.1"/>
    <property type="molecule type" value="Genomic_DNA"/>
</dbReference>
<accession>A0A3P5XTN3</accession>
<name>A0A3P5XTN3_9BACL</name>
<protein>
    <submittedName>
        <fullName evidence="2">Alkaline shock protein 23</fullName>
    </submittedName>
</protein>
<dbReference type="AlphaFoldDB" id="A0A3P5XTN3"/>
<evidence type="ECO:0000313" key="3">
    <source>
        <dbReference type="Proteomes" id="UP000270468"/>
    </source>
</evidence>
<gene>
    <name evidence="2" type="ORF">FILTAD_02628</name>
</gene>
<dbReference type="InterPro" id="IPR005531">
    <property type="entry name" value="Asp23"/>
</dbReference>
<evidence type="ECO:0000256" key="1">
    <source>
        <dbReference type="ARBA" id="ARBA00005721"/>
    </source>
</evidence>
<dbReference type="Proteomes" id="UP000270468">
    <property type="component" value="Unassembled WGS sequence"/>
</dbReference>
<evidence type="ECO:0000313" key="2">
    <source>
        <dbReference type="EMBL" id="VDC32399.1"/>
    </source>
</evidence>